<dbReference type="InterPro" id="IPR016032">
    <property type="entry name" value="Sig_transdc_resp-reg_C-effctor"/>
</dbReference>
<dbReference type="Proteomes" id="UP000472335">
    <property type="component" value="Unassembled WGS sequence"/>
</dbReference>
<dbReference type="PANTHER" id="PTHR34293:SF1">
    <property type="entry name" value="HTH-TYPE TRANSCRIPTIONAL REGULATOR TRMBL2"/>
    <property type="match status" value="1"/>
</dbReference>
<dbReference type="RefSeq" id="WP_165256141.1">
    <property type="nucleotide sequence ID" value="NZ_JAAKZY010000017.1"/>
</dbReference>
<gene>
    <name evidence="3" type="ORF">G5C60_07875</name>
</gene>
<comment type="caution">
    <text evidence="3">The sequence shown here is derived from an EMBL/GenBank/DDBJ whole genome shotgun (WGS) entry which is preliminary data.</text>
</comment>
<dbReference type="InterPro" id="IPR000792">
    <property type="entry name" value="Tscrpt_reg_LuxR_C"/>
</dbReference>
<dbReference type="SMART" id="SM00421">
    <property type="entry name" value="HTH_LUXR"/>
    <property type="match status" value="1"/>
</dbReference>
<dbReference type="Pfam" id="PF01978">
    <property type="entry name" value="TrmB"/>
    <property type="match status" value="1"/>
</dbReference>
<dbReference type="CDD" id="cd06170">
    <property type="entry name" value="LuxR_C_like"/>
    <property type="match status" value="1"/>
</dbReference>
<dbReference type="InterPro" id="IPR051797">
    <property type="entry name" value="TrmB-like"/>
</dbReference>
<evidence type="ECO:0000259" key="2">
    <source>
        <dbReference type="PROSITE" id="PS50043"/>
    </source>
</evidence>
<dbReference type="InterPro" id="IPR036390">
    <property type="entry name" value="WH_DNA-bd_sf"/>
</dbReference>
<accession>A0A6G4V0R6</accession>
<evidence type="ECO:0000313" key="3">
    <source>
        <dbReference type="EMBL" id="NGO07571.1"/>
    </source>
</evidence>
<proteinExistence type="predicted"/>
<dbReference type="AlphaFoldDB" id="A0A6G4V0R6"/>
<dbReference type="InterPro" id="IPR036388">
    <property type="entry name" value="WH-like_DNA-bd_sf"/>
</dbReference>
<sequence length="345" mass="37439">MFTNTLGLHPDEESAYRAMLTNAHMSVTELAAHLGWPTGRVTAAIDRLTRRSLVQLPPESPGRPVLVRPELALAALLLDEEAALLDHRRRVATSSTAVTQVIAAYSAPEDRPDVVRLPGPEAVQDRIDQFAAACEVEIATLEVNDCRSAERLEAAERLDTTMLARRVDVRRVYPDGACRDAATVRYADRLTARGGQVRTARHLPPPVTIFDRYSAIVPIDPAQPDAEAVAIQGTGAVTALLTLFDKVWEQATPLGSATDDDRDEFTDQERTLLELLCAGNTDEVIARKLGVSVRTGRRLTSGLMSRLGARSRFQAGVLAANRGWVLPPDSESGTPRTAAEPKGAR</sequence>
<dbReference type="EMBL" id="JAAKZY010000017">
    <property type="protein sequence ID" value="NGO07571.1"/>
    <property type="molecule type" value="Genomic_DNA"/>
</dbReference>
<organism evidence="3 4">
    <name type="scientific">Streptomyces scabichelini</name>
    <dbReference type="NCBI Taxonomy" id="2711217"/>
    <lineage>
        <taxon>Bacteria</taxon>
        <taxon>Bacillati</taxon>
        <taxon>Actinomycetota</taxon>
        <taxon>Actinomycetes</taxon>
        <taxon>Kitasatosporales</taxon>
        <taxon>Streptomycetaceae</taxon>
        <taxon>Streptomyces</taxon>
    </lineage>
</organism>
<feature type="domain" description="HTH luxR-type" evidence="2">
    <location>
        <begin position="258"/>
        <end position="323"/>
    </location>
</feature>
<dbReference type="GO" id="GO:0006355">
    <property type="term" value="P:regulation of DNA-templated transcription"/>
    <property type="evidence" value="ECO:0007669"/>
    <property type="project" value="InterPro"/>
</dbReference>
<name>A0A6G4V0R6_9ACTN</name>
<dbReference type="PANTHER" id="PTHR34293">
    <property type="entry name" value="HTH-TYPE TRANSCRIPTIONAL REGULATOR TRMBL2"/>
    <property type="match status" value="1"/>
</dbReference>
<keyword evidence="4" id="KW-1185">Reference proteome</keyword>
<protein>
    <recommendedName>
        <fullName evidence="2">HTH luxR-type domain-containing protein</fullName>
    </recommendedName>
</protein>
<evidence type="ECO:0000313" key="4">
    <source>
        <dbReference type="Proteomes" id="UP000472335"/>
    </source>
</evidence>
<dbReference type="PROSITE" id="PS50043">
    <property type="entry name" value="HTH_LUXR_2"/>
    <property type="match status" value="1"/>
</dbReference>
<evidence type="ECO:0000256" key="1">
    <source>
        <dbReference type="SAM" id="MobiDB-lite"/>
    </source>
</evidence>
<dbReference type="InterPro" id="IPR002831">
    <property type="entry name" value="Tscrpt_reg_TrmB_N"/>
</dbReference>
<dbReference type="SUPFAM" id="SSF46785">
    <property type="entry name" value="Winged helix' DNA-binding domain"/>
    <property type="match status" value="1"/>
</dbReference>
<dbReference type="SUPFAM" id="SSF46894">
    <property type="entry name" value="C-terminal effector domain of the bipartite response regulators"/>
    <property type="match status" value="1"/>
</dbReference>
<dbReference type="GO" id="GO:0003677">
    <property type="term" value="F:DNA binding"/>
    <property type="evidence" value="ECO:0007669"/>
    <property type="project" value="InterPro"/>
</dbReference>
<feature type="region of interest" description="Disordered" evidence="1">
    <location>
        <begin position="325"/>
        <end position="345"/>
    </location>
</feature>
<dbReference type="Gene3D" id="1.10.10.10">
    <property type="entry name" value="Winged helix-like DNA-binding domain superfamily/Winged helix DNA-binding domain"/>
    <property type="match status" value="2"/>
</dbReference>
<reference evidence="3 4" key="1">
    <citation type="submission" date="2020-02" db="EMBL/GenBank/DDBJ databases">
        <title>Whole-genome analyses of novel actinobacteria.</title>
        <authorList>
            <person name="Sahin N."/>
            <person name="Gencbay T."/>
        </authorList>
    </citation>
    <scope>NUCLEOTIDE SEQUENCE [LARGE SCALE GENOMIC DNA]</scope>
    <source>
        <strain evidence="3 4">HC44</strain>
    </source>
</reference>
<dbReference type="Pfam" id="PF00196">
    <property type="entry name" value="GerE"/>
    <property type="match status" value="1"/>
</dbReference>